<proteinExistence type="predicted"/>
<keyword evidence="5" id="KW-1185">Reference proteome</keyword>
<dbReference type="Gene3D" id="3.50.90.10">
    <property type="entry name" value="YerB-like"/>
    <property type="match status" value="1"/>
</dbReference>
<dbReference type="InterPro" id="IPR021416">
    <property type="entry name" value="DUF3048_N"/>
</dbReference>
<protein>
    <recommendedName>
        <fullName evidence="6">DUF3048 family protein</fullName>
    </recommendedName>
</protein>
<accession>A0A2U1F2I7</accession>
<evidence type="ECO:0000313" key="5">
    <source>
        <dbReference type="Proteomes" id="UP000245639"/>
    </source>
</evidence>
<dbReference type="RefSeq" id="WP_116710144.1">
    <property type="nucleotide sequence ID" value="NZ_QEKW01000013.1"/>
</dbReference>
<feature type="domain" description="DUF3048" evidence="2">
    <location>
        <begin position="3"/>
        <end position="122"/>
    </location>
</feature>
<comment type="caution">
    <text evidence="4">The sequence shown here is derived from an EMBL/GenBank/DDBJ whole genome shotgun (WGS) entry which is preliminary data.</text>
</comment>
<evidence type="ECO:0000259" key="3">
    <source>
        <dbReference type="Pfam" id="PF17479"/>
    </source>
</evidence>
<dbReference type="Proteomes" id="UP000245639">
    <property type="component" value="Unassembled WGS sequence"/>
</dbReference>
<evidence type="ECO:0000259" key="2">
    <source>
        <dbReference type="Pfam" id="PF11258"/>
    </source>
</evidence>
<dbReference type="Pfam" id="PF11258">
    <property type="entry name" value="DUF3048"/>
    <property type="match status" value="1"/>
</dbReference>
<evidence type="ECO:0000313" key="4">
    <source>
        <dbReference type="EMBL" id="PVZ06395.1"/>
    </source>
</evidence>
<dbReference type="Pfam" id="PF17479">
    <property type="entry name" value="DUF3048_C"/>
    <property type="match status" value="1"/>
</dbReference>
<dbReference type="AlphaFoldDB" id="A0A2U1F2I7"/>
<name>A0A2U1F2I7_9PSEU</name>
<evidence type="ECO:0008006" key="6">
    <source>
        <dbReference type="Google" id="ProtNLM"/>
    </source>
</evidence>
<sequence>MYAVKIDNTARGRPWDGVEFADVVHVEPVEGGLTRLLAVFSSRLPASVGPVRSARETDVGILGAYGLPALVYSGAAPELVPVVTSASLISTVPHDAPGAFRRSTGRPVPENLYVDLTAVRDAVPVPEPARDVGFRFGPPPAGGEATSARTVGFPAARVGLTWSPDDAAWTIAMDGVTAVYGPDRLPVRAETVVVQRVSLRDSSVRDAAGAVSPVAVTVGEGDAEVLRDGRSHPARWSRRSATDPTRLTSPGGDELPLAAGRVWVVLAPGD</sequence>
<feature type="region of interest" description="Disordered" evidence="1">
    <location>
        <begin position="228"/>
        <end position="253"/>
    </location>
</feature>
<dbReference type="EMBL" id="QEKW01000013">
    <property type="protein sequence ID" value="PVZ06395.1"/>
    <property type="molecule type" value="Genomic_DNA"/>
</dbReference>
<dbReference type="SUPFAM" id="SSF159774">
    <property type="entry name" value="YerB-like"/>
    <property type="match status" value="1"/>
</dbReference>
<dbReference type="InterPro" id="IPR035328">
    <property type="entry name" value="DUF3048_C"/>
</dbReference>
<dbReference type="InterPro" id="IPR023158">
    <property type="entry name" value="YerB-like_sf"/>
</dbReference>
<feature type="domain" description="DUF3048" evidence="3">
    <location>
        <begin position="153"/>
        <end position="264"/>
    </location>
</feature>
<reference evidence="4 5" key="1">
    <citation type="submission" date="2018-04" db="EMBL/GenBank/DDBJ databases">
        <title>Genomic Encyclopedia of Type Strains, Phase IV (KMG-IV): sequencing the most valuable type-strain genomes for metagenomic binning, comparative biology and taxonomic classification.</title>
        <authorList>
            <person name="Goeker M."/>
        </authorList>
    </citation>
    <scope>NUCLEOTIDE SEQUENCE [LARGE SCALE GENOMIC DNA]</scope>
    <source>
        <strain evidence="4 5">DSM 45771</strain>
    </source>
</reference>
<evidence type="ECO:0000256" key="1">
    <source>
        <dbReference type="SAM" id="MobiDB-lite"/>
    </source>
</evidence>
<dbReference type="OrthoDB" id="9779102at2"/>
<gene>
    <name evidence="4" type="ORF">C8D89_113133</name>
</gene>
<organism evidence="4 5">
    <name type="scientific">Actinomycetospora cinnamomea</name>
    <dbReference type="NCBI Taxonomy" id="663609"/>
    <lineage>
        <taxon>Bacteria</taxon>
        <taxon>Bacillati</taxon>
        <taxon>Actinomycetota</taxon>
        <taxon>Actinomycetes</taxon>
        <taxon>Pseudonocardiales</taxon>
        <taxon>Pseudonocardiaceae</taxon>
        <taxon>Actinomycetospora</taxon>
    </lineage>
</organism>